<gene>
    <name evidence="1" type="ORF">WT26_03095</name>
</gene>
<evidence type="ECO:0000313" key="1">
    <source>
        <dbReference type="EMBL" id="AOK15023.1"/>
    </source>
</evidence>
<evidence type="ECO:0008006" key="3">
    <source>
        <dbReference type="Google" id="ProtNLM"/>
    </source>
</evidence>
<dbReference type="Proteomes" id="UP000094776">
    <property type="component" value="Chromosome 3"/>
</dbReference>
<protein>
    <recommendedName>
        <fullName evidence="3">PIG-L family deacetylase</fullName>
    </recommendedName>
</protein>
<accession>A0A1B4PMB1</accession>
<organism evidence="1 2">
    <name type="scientific">Burkholderia cepacia</name>
    <name type="common">Pseudomonas cepacia</name>
    <dbReference type="NCBI Taxonomy" id="292"/>
    <lineage>
        <taxon>Bacteria</taxon>
        <taxon>Pseudomonadati</taxon>
        <taxon>Pseudomonadota</taxon>
        <taxon>Betaproteobacteria</taxon>
        <taxon>Burkholderiales</taxon>
        <taxon>Burkholderiaceae</taxon>
        <taxon>Burkholderia</taxon>
        <taxon>Burkholderia cepacia complex</taxon>
    </lineage>
</organism>
<reference evidence="1 2" key="1">
    <citation type="submission" date="2015-12" db="EMBL/GenBank/DDBJ databases">
        <title>Diversity of Burkholderia near neighbor genomes.</title>
        <authorList>
            <person name="Sahl J."/>
            <person name="Wagner D."/>
            <person name="Keim P."/>
        </authorList>
    </citation>
    <scope>NUCLEOTIDE SEQUENCE [LARGE SCALE GENOMIC DNA]</scope>
    <source>
        <strain evidence="1 2">MSMB1184WGS</strain>
    </source>
</reference>
<dbReference type="SUPFAM" id="SSF102588">
    <property type="entry name" value="LmbE-like"/>
    <property type="match status" value="1"/>
</dbReference>
<proteinExistence type="predicted"/>
<dbReference type="Gene3D" id="3.40.50.10320">
    <property type="entry name" value="LmbE-like"/>
    <property type="match status" value="1"/>
</dbReference>
<dbReference type="InterPro" id="IPR003737">
    <property type="entry name" value="GlcNAc_PI_deacetylase-related"/>
</dbReference>
<dbReference type="AlphaFoldDB" id="A0A1B4PMB1"/>
<sequence>MNSTARLVPDARLVLLSPHLDDAVWSLGGAVPAWRRDREVTIVTLCDGDAEPAVAARLTEPAHRWRAFGGVAARRDEDARAAAMLGCARIGLGHRDAALRASPDCEFECPAPDALFAAPGGAGAPTVPDALEARLRALLRPDDQVIAPLGFGGHVDHCIAHLLARRLPHTVAYYAEFPYYAPAHAATLAEQVRALGLAAMPVALECDWPAWVDASLCYRSQVIRLFGGRARFIDALSAYAGDTPRCLIWSTR</sequence>
<dbReference type="RefSeq" id="WP_059807709.1">
    <property type="nucleotide sequence ID" value="NZ_CP013442.1"/>
</dbReference>
<dbReference type="EMBL" id="CP013442">
    <property type="protein sequence ID" value="AOK15023.1"/>
    <property type="molecule type" value="Genomic_DNA"/>
</dbReference>
<evidence type="ECO:0000313" key="2">
    <source>
        <dbReference type="Proteomes" id="UP000094776"/>
    </source>
</evidence>
<dbReference type="Pfam" id="PF02585">
    <property type="entry name" value="PIG-L"/>
    <property type="match status" value="1"/>
</dbReference>
<name>A0A1B4PMB1_BURCE</name>
<dbReference type="InterPro" id="IPR024078">
    <property type="entry name" value="LmbE-like_dom_sf"/>
</dbReference>